<accession>A0A8S5T5P5</accession>
<name>A0A8S5T5P5_9CAUD</name>
<reference evidence="1" key="1">
    <citation type="journal article" date="2021" name="Proc. Natl. Acad. Sci. U.S.A.">
        <title>A Catalog of Tens of Thousands of Viruses from Human Metagenomes Reveals Hidden Associations with Chronic Diseases.</title>
        <authorList>
            <person name="Tisza M.J."/>
            <person name="Buck C.B."/>
        </authorList>
    </citation>
    <scope>NUCLEOTIDE SEQUENCE</scope>
    <source>
        <strain evidence="1">CtGpg14</strain>
    </source>
</reference>
<dbReference type="InterPro" id="IPR055635">
    <property type="entry name" value="DUF7211"/>
</dbReference>
<evidence type="ECO:0000313" key="1">
    <source>
        <dbReference type="EMBL" id="DAF58561.1"/>
    </source>
</evidence>
<dbReference type="EMBL" id="BK032756">
    <property type="protein sequence ID" value="DAF58561.1"/>
    <property type="molecule type" value="Genomic_DNA"/>
</dbReference>
<protein>
    <submittedName>
        <fullName evidence="1">Structural protein</fullName>
    </submittedName>
</protein>
<proteinExistence type="predicted"/>
<organism evidence="1">
    <name type="scientific">Siphoviridae sp. ctGpg14</name>
    <dbReference type="NCBI Taxonomy" id="2827824"/>
    <lineage>
        <taxon>Viruses</taxon>
        <taxon>Duplodnaviria</taxon>
        <taxon>Heunggongvirae</taxon>
        <taxon>Uroviricota</taxon>
        <taxon>Caudoviricetes</taxon>
    </lineage>
</organism>
<sequence>MVTPNVNENLISTPQHTSDDILHWGVKGMKWGRRKNRASGSSTTINPKTGSIMRRFRKVENPIVVKERERQRKFVKEYYNRDKMSVKTIKARTDRLNAEYAFKKAIEQPIVDKQKAAAEKRARRAKLAIKIAGGAAVGALVYSGIRAKQLSGSEPSLGSFNLKKEGNVISGKRSNYNEYLKAVKKHKQAKATVKLINDAARVTVGMIQGKVLKNSGLENEEILQHHGIKGMKWGRRKATNTGSPATIVNPKTGGILRKFRKKDTTTPDVQLSKSDKRKQLAKRILTTAAVGAATVGAAYAVNKYARHRAIYNKIPKKNYKLKQPLGHKLIKEGLGYRAPNGRVNNIGDKVGIYYDTNRKLKYDPHAFTRETDHRGHPTYIPKFYGDKPSSSYVEGVVKNTFSGSQPKYRYKGKVKRKTTIHSRTLNEIRYKK</sequence>
<dbReference type="Pfam" id="PF23847">
    <property type="entry name" value="DUF7211"/>
    <property type="match status" value="2"/>
</dbReference>